<dbReference type="SUPFAM" id="SSF53756">
    <property type="entry name" value="UDP-Glycosyltransferase/glycogen phosphorylase"/>
    <property type="match status" value="1"/>
</dbReference>
<dbReference type="RefSeq" id="WP_110023538.1">
    <property type="nucleotide sequence ID" value="NZ_PDNZ01000005.1"/>
</dbReference>
<name>A0A317T583_9CHLB</name>
<evidence type="ECO:0000259" key="2">
    <source>
        <dbReference type="Pfam" id="PF13439"/>
    </source>
</evidence>
<dbReference type="Pfam" id="PF00534">
    <property type="entry name" value="Glycos_transf_1"/>
    <property type="match status" value="1"/>
</dbReference>
<organism evidence="3 4">
    <name type="scientific">Prosthecochloris marina</name>
    <dbReference type="NCBI Taxonomy" id="2017681"/>
    <lineage>
        <taxon>Bacteria</taxon>
        <taxon>Pseudomonadati</taxon>
        <taxon>Chlorobiota</taxon>
        <taxon>Chlorobiia</taxon>
        <taxon>Chlorobiales</taxon>
        <taxon>Chlorobiaceae</taxon>
        <taxon>Prosthecochloris</taxon>
    </lineage>
</organism>
<protein>
    <submittedName>
        <fullName evidence="3">Glycosyl transferase</fullName>
    </submittedName>
</protein>
<dbReference type="AlphaFoldDB" id="A0A317T583"/>
<dbReference type="Pfam" id="PF13439">
    <property type="entry name" value="Glyco_transf_4"/>
    <property type="match status" value="1"/>
</dbReference>
<dbReference type="Gene3D" id="3.40.50.2000">
    <property type="entry name" value="Glycogen Phosphorylase B"/>
    <property type="match status" value="2"/>
</dbReference>
<dbReference type="CDD" id="cd03802">
    <property type="entry name" value="GT4_AviGT4-like"/>
    <property type="match status" value="1"/>
</dbReference>
<dbReference type="PANTHER" id="PTHR12526">
    <property type="entry name" value="GLYCOSYLTRANSFERASE"/>
    <property type="match status" value="1"/>
</dbReference>
<dbReference type="GO" id="GO:0016757">
    <property type="term" value="F:glycosyltransferase activity"/>
    <property type="evidence" value="ECO:0007669"/>
    <property type="project" value="InterPro"/>
</dbReference>
<feature type="domain" description="Glycosyltransferase subfamily 4-like N-terminal" evidence="2">
    <location>
        <begin position="21"/>
        <end position="123"/>
    </location>
</feature>
<dbReference type="EMBL" id="PDNZ01000005">
    <property type="protein sequence ID" value="PWW81872.1"/>
    <property type="molecule type" value="Genomic_DNA"/>
</dbReference>
<reference evidence="4" key="1">
    <citation type="submission" date="2017-10" db="EMBL/GenBank/DDBJ databases">
        <authorList>
            <person name="Gaisin V.A."/>
            <person name="Rysina M.S."/>
            <person name="Grouzdev D.S."/>
        </authorList>
    </citation>
    <scope>NUCLEOTIDE SEQUENCE [LARGE SCALE GENOMIC DNA]</scope>
    <source>
        <strain evidence="4">V1</strain>
    </source>
</reference>
<dbReference type="PANTHER" id="PTHR12526:SF595">
    <property type="entry name" value="BLL5217 PROTEIN"/>
    <property type="match status" value="1"/>
</dbReference>
<gene>
    <name evidence="3" type="ORF">CR164_08625</name>
</gene>
<evidence type="ECO:0000259" key="1">
    <source>
        <dbReference type="Pfam" id="PF00534"/>
    </source>
</evidence>
<dbReference type="InterPro" id="IPR001296">
    <property type="entry name" value="Glyco_trans_1"/>
</dbReference>
<dbReference type="Proteomes" id="UP000246278">
    <property type="component" value="Unassembled WGS sequence"/>
</dbReference>
<keyword evidence="4" id="KW-1185">Reference proteome</keyword>
<sequence length="362" mass="41124">MKPLRIAQIAPLIESVPPVKYGGTERVVYSLTEELVERGHDVTLFASGDSRTSAKLYSLVERGLRLDGKQAANVVSSLLELAHVYHEKSHEFDIIHSHVDFFTFPFAATSVTPTVLTLHGRLDMPVLVRMLQIYTDLNYVSISNAQRFPVPNVNWAGTVYHGYPPKCFPFNESPSDYFLYLGRFSPEKAPDQAIRLAKACGIRLKIAAKVDPLETDYFNEYIRPMLDDPLIEYVGEVMEGEKIKLLKNAKALLNTINWPEPFGLVMIEALACGTPVIVRRCGSSPEIIKHGKTGYVCSTEDDFKQAVYGIEKIKRKACRNDFEKRFSHKLMVDGYERIYYRLHQHRTRQRVLPLSRRVVSSG</sequence>
<comment type="caution">
    <text evidence="3">The sequence shown here is derived from an EMBL/GenBank/DDBJ whole genome shotgun (WGS) entry which is preliminary data.</text>
</comment>
<keyword evidence="3" id="KW-0808">Transferase</keyword>
<dbReference type="InterPro" id="IPR028098">
    <property type="entry name" value="Glyco_trans_4-like_N"/>
</dbReference>
<evidence type="ECO:0000313" key="3">
    <source>
        <dbReference type="EMBL" id="PWW81872.1"/>
    </source>
</evidence>
<feature type="domain" description="Glycosyl transferase family 1" evidence="1">
    <location>
        <begin position="175"/>
        <end position="316"/>
    </location>
</feature>
<dbReference type="OrthoDB" id="9801573at2"/>
<accession>A0A317T583</accession>
<proteinExistence type="predicted"/>
<evidence type="ECO:0000313" key="4">
    <source>
        <dbReference type="Proteomes" id="UP000246278"/>
    </source>
</evidence>